<reference evidence="1" key="1">
    <citation type="journal article" date="2015" name="Genome Announc.">
        <title>Complete Genome Sequence of the Bacteriochlorophyll b-Producing Photosynthetic Bacterium Blastochloris viridis.</title>
        <authorList>
            <person name="Tsukatani Y."/>
            <person name="Hirose Y."/>
            <person name="Harada J."/>
            <person name="Misawa N."/>
            <person name="Mori K."/>
            <person name="Inoue K."/>
            <person name="Tamiaki H."/>
        </authorList>
    </citation>
    <scope>NUCLEOTIDE SEQUENCE [LARGE SCALE GENOMIC DNA]</scope>
    <source>
        <strain evidence="1">DSM 133</strain>
    </source>
</reference>
<accession>A0A182CYA1</accession>
<sequence>MRKWLTNACTRQFLPGLYGKCGVYCRGDGPALTLYPIVF</sequence>
<name>A0A182CYA1_BLAVI</name>
<dbReference type="AlphaFoldDB" id="A0A182CYA1"/>
<proteinExistence type="predicted"/>
<organism evidence="1">
    <name type="scientific">Blastochloris viridis</name>
    <name type="common">Rhodopseudomonas viridis</name>
    <dbReference type="NCBI Taxonomy" id="1079"/>
    <lineage>
        <taxon>Bacteria</taxon>
        <taxon>Pseudomonadati</taxon>
        <taxon>Pseudomonadota</taxon>
        <taxon>Alphaproteobacteria</taxon>
        <taxon>Hyphomicrobiales</taxon>
        <taxon>Blastochloridaceae</taxon>
        <taxon>Blastochloris</taxon>
    </lineage>
</organism>
<protein>
    <submittedName>
        <fullName evidence="1">Uncharacterized protein</fullName>
    </submittedName>
</protein>
<dbReference type="EMBL" id="AP014854">
    <property type="protein sequence ID" value="BAR97913.1"/>
    <property type="molecule type" value="Genomic_DNA"/>
</dbReference>
<gene>
    <name evidence="1" type="ORF">BV133_320</name>
</gene>
<evidence type="ECO:0000313" key="1">
    <source>
        <dbReference type="EMBL" id="BAR97913.1"/>
    </source>
</evidence>